<sequence>MSSNIAASAAPIVEPPAGIRYVTQIYGRLLLVGFALIPAYLVAYLYFFQDPSLKFENHLFHEIAIAAATLEGLFVTYVTWQCYRLSGEPILRWLTLGFAGFVVIYTLHGVFTGFSHRNIWLFLLYGPASRLVMALLLLVGLLSYKAPPDPVARRADLWFWISWLIGFFVIDLFVAVLAYSPVAGSLGTRLSMEGGALAVSLVNVGLMLWRRIRSPLMLIFGISVMSFALSSLAFILGKPWNHMWWLAHAIFASGFFLLSFGVVQAFHTTRSFSTIYSQDELMARLGEAMARTEAALQELQHTNQKLEHLAAIDPLTGAVNRRIFLERIETEIGRARRGEAPFSLLALDLDNFKRVNDTFGHQVGDSVLKGFVQTCLEAIRPYDGVARVGGEEFMVLLPQAALDAALMIGERIRMAIQSTRFDAAGGDQFSITVSIGISQFGQDGSTIDSLLRAADQRLYRAKSHGRNCVIAV</sequence>
<dbReference type="PANTHER" id="PTHR45138">
    <property type="entry name" value="REGULATORY COMPONENTS OF SENSORY TRANSDUCTION SYSTEM"/>
    <property type="match status" value="1"/>
</dbReference>
<dbReference type="RefSeq" id="WP_136898352.1">
    <property type="nucleotide sequence ID" value="NZ_SWJE01000018.1"/>
</dbReference>
<evidence type="ECO:0000256" key="2">
    <source>
        <dbReference type="ARBA" id="ARBA00034247"/>
    </source>
</evidence>
<gene>
    <name evidence="6" type="ORF">FAZ69_28075</name>
</gene>
<dbReference type="Pfam" id="PF00990">
    <property type="entry name" value="GGDEF"/>
    <property type="match status" value="1"/>
</dbReference>
<protein>
    <recommendedName>
        <fullName evidence="1">diguanylate cyclase</fullName>
        <ecNumber evidence="1">2.7.7.65</ecNumber>
    </recommendedName>
</protein>
<proteinExistence type="predicted"/>
<dbReference type="GO" id="GO:0052621">
    <property type="term" value="F:diguanylate cyclase activity"/>
    <property type="evidence" value="ECO:0007669"/>
    <property type="project" value="UniProtKB-EC"/>
</dbReference>
<dbReference type="InterPro" id="IPR000160">
    <property type="entry name" value="GGDEF_dom"/>
</dbReference>
<evidence type="ECO:0000313" key="7">
    <source>
        <dbReference type="Proteomes" id="UP000305539"/>
    </source>
</evidence>
<evidence type="ECO:0000256" key="1">
    <source>
        <dbReference type="ARBA" id="ARBA00012528"/>
    </source>
</evidence>
<dbReference type="EMBL" id="SWJE01000018">
    <property type="protein sequence ID" value="TKC81479.1"/>
    <property type="molecule type" value="Genomic_DNA"/>
</dbReference>
<feature type="transmembrane region" description="Helical" evidence="4">
    <location>
        <begin position="29"/>
        <end position="47"/>
    </location>
</feature>
<evidence type="ECO:0000313" key="6">
    <source>
        <dbReference type="EMBL" id="TKC81479.1"/>
    </source>
</evidence>
<dbReference type="Proteomes" id="UP000305539">
    <property type="component" value="Unassembled WGS sequence"/>
</dbReference>
<dbReference type="FunFam" id="3.30.70.270:FF:000001">
    <property type="entry name" value="Diguanylate cyclase domain protein"/>
    <property type="match status" value="1"/>
</dbReference>
<dbReference type="EC" id="2.7.7.65" evidence="1"/>
<accession>A0A4U1HJV4</accession>
<keyword evidence="4" id="KW-0812">Transmembrane</keyword>
<dbReference type="CDD" id="cd01949">
    <property type="entry name" value="GGDEF"/>
    <property type="match status" value="1"/>
</dbReference>
<feature type="transmembrane region" description="Helical" evidence="4">
    <location>
        <begin position="90"/>
        <end position="107"/>
    </location>
</feature>
<dbReference type="InterPro" id="IPR029787">
    <property type="entry name" value="Nucleotide_cyclase"/>
</dbReference>
<feature type="transmembrane region" description="Helical" evidence="4">
    <location>
        <begin position="59"/>
        <end position="78"/>
    </location>
</feature>
<feature type="transmembrane region" description="Helical" evidence="4">
    <location>
        <begin position="243"/>
        <end position="263"/>
    </location>
</feature>
<keyword evidence="7" id="KW-1185">Reference proteome</keyword>
<dbReference type="InterPro" id="IPR043128">
    <property type="entry name" value="Rev_trsase/Diguanyl_cyclase"/>
</dbReference>
<feature type="transmembrane region" description="Helical" evidence="4">
    <location>
        <begin position="216"/>
        <end position="237"/>
    </location>
</feature>
<keyword evidence="3" id="KW-0175">Coiled coil</keyword>
<comment type="catalytic activity">
    <reaction evidence="2">
        <text>2 GTP = 3',3'-c-di-GMP + 2 diphosphate</text>
        <dbReference type="Rhea" id="RHEA:24898"/>
        <dbReference type="ChEBI" id="CHEBI:33019"/>
        <dbReference type="ChEBI" id="CHEBI:37565"/>
        <dbReference type="ChEBI" id="CHEBI:58805"/>
        <dbReference type="EC" id="2.7.7.65"/>
    </reaction>
</comment>
<dbReference type="PROSITE" id="PS50887">
    <property type="entry name" value="GGDEF"/>
    <property type="match status" value="1"/>
</dbReference>
<feature type="coiled-coil region" evidence="3">
    <location>
        <begin position="282"/>
        <end position="309"/>
    </location>
</feature>
<dbReference type="Gene3D" id="3.30.70.270">
    <property type="match status" value="1"/>
</dbReference>
<dbReference type="NCBIfam" id="TIGR00254">
    <property type="entry name" value="GGDEF"/>
    <property type="match status" value="1"/>
</dbReference>
<comment type="caution">
    <text evidence="6">The sequence shown here is derived from an EMBL/GenBank/DDBJ whole genome shotgun (WGS) entry which is preliminary data.</text>
</comment>
<dbReference type="OrthoDB" id="9813903at2"/>
<dbReference type="PANTHER" id="PTHR45138:SF9">
    <property type="entry name" value="DIGUANYLATE CYCLASE DGCM-RELATED"/>
    <property type="match status" value="1"/>
</dbReference>
<evidence type="ECO:0000256" key="3">
    <source>
        <dbReference type="SAM" id="Coils"/>
    </source>
</evidence>
<keyword evidence="4" id="KW-1133">Transmembrane helix</keyword>
<dbReference type="SMART" id="SM00267">
    <property type="entry name" value="GGDEF"/>
    <property type="match status" value="1"/>
</dbReference>
<feature type="domain" description="GGDEF" evidence="5">
    <location>
        <begin position="340"/>
        <end position="472"/>
    </location>
</feature>
<dbReference type="AlphaFoldDB" id="A0A4U1HJV4"/>
<organism evidence="6 7">
    <name type="scientific">Trinickia terrae</name>
    <dbReference type="NCBI Taxonomy" id="2571161"/>
    <lineage>
        <taxon>Bacteria</taxon>
        <taxon>Pseudomonadati</taxon>
        <taxon>Pseudomonadota</taxon>
        <taxon>Betaproteobacteria</taxon>
        <taxon>Burkholderiales</taxon>
        <taxon>Burkholderiaceae</taxon>
        <taxon>Trinickia</taxon>
    </lineage>
</organism>
<feature type="transmembrane region" description="Helical" evidence="4">
    <location>
        <begin position="119"/>
        <end position="145"/>
    </location>
</feature>
<reference evidence="6 7" key="1">
    <citation type="submission" date="2019-04" db="EMBL/GenBank/DDBJ databases">
        <title>Trinickia sp. 7GSK02, isolated from subtropical forest soil.</title>
        <authorList>
            <person name="Gao Z.-H."/>
            <person name="Qiu L.-H."/>
        </authorList>
    </citation>
    <scope>NUCLEOTIDE SEQUENCE [LARGE SCALE GENOMIC DNA]</scope>
    <source>
        <strain evidence="6 7">7GSK02</strain>
    </source>
</reference>
<name>A0A4U1HJV4_9BURK</name>
<keyword evidence="4" id="KW-0472">Membrane</keyword>
<evidence type="ECO:0000256" key="4">
    <source>
        <dbReference type="SAM" id="Phobius"/>
    </source>
</evidence>
<dbReference type="InterPro" id="IPR050469">
    <property type="entry name" value="Diguanylate_Cyclase"/>
</dbReference>
<feature type="transmembrane region" description="Helical" evidence="4">
    <location>
        <begin position="157"/>
        <end position="178"/>
    </location>
</feature>
<dbReference type="SUPFAM" id="SSF55073">
    <property type="entry name" value="Nucleotide cyclase"/>
    <property type="match status" value="1"/>
</dbReference>
<evidence type="ECO:0000259" key="5">
    <source>
        <dbReference type="PROSITE" id="PS50887"/>
    </source>
</evidence>